<protein>
    <submittedName>
        <fullName evidence="2">Transcription-repair coupling factor (TrcF)</fullName>
        <ecNumber evidence="2">3.6.4.-</ecNumber>
    </submittedName>
</protein>
<dbReference type="InterPro" id="IPR005118">
    <property type="entry name" value="TRCF_C"/>
</dbReference>
<dbReference type="InterPro" id="IPR037235">
    <property type="entry name" value="TRCF-like_C_D7"/>
</dbReference>
<evidence type="ECO:0000313" key="2">
    <source>
        <dbReference type="EMBL" id="VEB60695.1"/>
    </source>
</evidence>
<organism evidence="2 3">
    <name type="scientific">Salmonella enterica I</name>
    <dbReference type="NCBI Taxonomy" id="59201"/>
    <lineage>
        <taxon>Bacteria</taxon>
        <taxon>Pseudomonadati</taxon>
        <taxon>Pseudomonadota</taxon>
        <taxon>Gammaproteobacteria</taxon>
        <taxon>Enterobacterales</taxon>
        <taxon>Enterobacteriaceae</taxon>
        <taxon>Salmonella</taxon>
    </lineage>
</organism>
<dbReference type="Pfam" id="PF03461">
    <property type="entry name" value="TRCF"/>
    <property type="match status" value="1"/>
</dbReference>
<dbReference type="Proteomes" id="UP000269208">
    <property type="component" value="Chromosome"/>
</dbReference>
<evidence type="ECO:0000259" key="1">
    <source>
        <dbReference type="SMART" id="SM00982"/>
    </source>
</evidence>
<dbReference type="SMART" id="SM00982">
    <property type="entry name" value="TRCF"/>
    <property type="match status" value="1"/>
</dbReference>
<dbReference type="GO" id="GO:0016787">
    <property type="term" value="F:hydrolase activity"/>
    <property type="evidence" value="ECO:0007669"/>
    <property type="project" value="UniProtKB-KW"/>
</dbReference>
<evidence type="ECO:0000313" key="3">
    <source>
        <dbReference type="Proteomes" id="UP000269208"/>
    </source>
</evidence>
<proteinExistence type="predicted"/>
<dbReference type="EMBL" id="LR134190">
    <property type="protein sequence ID" value="VEB60695.1"/>
    <property type="molecule type" value="Genomic_DNA"/>
</dbReference>
<accession>A0A3S4I5B2</accession>
<gene>
    <name evidence="2" type="primary">mfd_7</name>
    <name evidence="2" type="ORF">NCTC6754_06570</name>
</gene>
<feature type="domain" description="Transcription-repair-coupling factor C-terminal" evidence="1">
    <location>
        <begin position="1"/>
        <end position="62"/>
    </location>
</feature>
<dbReference type="EC" id="3.6.4.-" evidence="2"/>
<reference evidence="2 3" key="1">
    <citation type="submission" date="2018-12" db="EMBL/GenBank/DDBJ databases">
        <authorList>
            <consortium name="Pathogen Informatics"/>
        </authorList>
    </citation>
    <scope>NUCLEOTIDE SEQUENCE [LARGE SCALE GENOMIC DNA]</scope>
    <source>
        <strain evidence="2 3">NCTC6754</strain>
    </source>
</reference>
<sequence length="118" mass="13445">MELIDRFGLLPDPARNLLDIARLRQQAQKLGIRKLEGNEKGGTIEFAEKNHVDPAWLIGLLQKQPQHFRLDGPTRLKFIQDLSERKNAYRLGTPVYAATGRKRYCISVRPGVITLRPA</sequence>
<keyword evidence="2" id="KW-0378">Hydrolase</keyword>
<dbReference type="AlphaFoldDB" id="A0A3S4I5B2"/>
<dbReference type="Gene3D" id="3.90.1150.50">
    <property type="entry name" value="Transcription-repair-coupling factor, D7 domain"/>
    <property type="match status" value="1"/>
</dbReference>
<dbReference type="GO" id="GO:0006281">
    <property type="term" value="P:DNA repair"/>
    <property type="evidence" value="ECO:0007669"/>
    <property type="project" value="InterPro"/>
</dbReference>
<name>A0A3S4I5B2_SALET</name>
<dbReference type="SUPFAM" id="SSF143517">
    <property type="entry name" value="TRCF domain-like"/>
    <property type="match status" value="1"/>
</dbReference>